<dbReference type="GO" id="GO:0005886">
    <property type="term" value="C:plasma membrane"/>
    <property type="evidence" value="ECO:0007669"/>
    <property type="project" value="UniProtKB-SubCell"/>
</dbReference>
<comment type="caution">
    <text evidence="8">The sequence shown here is derived from an EMBL/GenBank/DDBJ whole genome shotgun (WGS) entry which is preliminary data.</text>
</comment>
<dbReference type="PANTHER" id="PTHR43124:SF3">
    <property type="entry name" value="CHLORAMPHENICOL EFFLUX PUMP RV0191"/>
    <property type="match status" value="1"/>
</dbReference>
<keyword evidence="2" id="KW-1003">Cell membrane</keyword>
<dbReference type="AlphaFoldDB" id="A0A5C6LNG7"/>
<reference evidence="8 9" key="1">
    <citation type="submission" date="2019-08" db="EMBL/GenBank/DDBJ databases">
        <title>Whole genome sequencing of chitin degrading bacteria Chitinophaga pinensis YS16.</title>
        <authorList>
            <person name="Singh R.P."/>
            <person name="Manchanda G."/>
            <person name="Maurya I.K."/>
            <person name="Joshi N.K."/>
            <person name="Srivastava A.K."/>
        </authorList>
    </citation>
    <scope>NUCLEOTIDE SEQUENCE [LARGE SCALE GENOMIC DNA]</scope>
    <source>
        <strain evidence="8 9">YS-16</strain>
    </source>
</reference>
<proteinExistence type="predicted"/>
<dbReference type="PROSITE" id="PS50850">
    <property type="entry name" value="MFS"/>
    <property type="match status" value="1"/>
</dbReference>
<feature type="transmembrane region" description="Helical" evidence="6">
    <location>
        <begin position="61"/>
        <end position="81"/>
    </location>
</feature>
<feature type="transmembrane region" description="Helical" evidence="6">
    <location>
        <begin position="344"/>
        <end position="366"/>
    </location>
</feature>
<keyword evidence="9" id="KW-1185">Reference proteome</keyword>
<evidence type="ECO:0000256" key="4">
    <source>
        <dbReference type="ARBA" id="ARBA00022989"/>
    </source>
</evidence>
<feature type="transmembrane region" description="Helical" evidence="6">
    <location>
        <begin position="112"/>
        <end position="135"/>
    </location>
</feature>
<feature type="transmembrane region" description="Helical" evidence="6">
    <location>
        <begin position="88"/>
        <end position="106"/>
    </location>
</feature>
<feature type="transmembrane region" description="Helical" evidence="6">
    <location>
        <begin position="23"/>
        <end position="49"/>
    </location>
</feature>
<evidence type="ECO:0000256" key="1">
    <source>
        <dbReference type="ARBA" id="ARBA00004651"/>
    </source>
</evidence>
<feature type="transmembrane region" description="Helical" evidence="6">
    <location>
        <begin position="220"/>
        <end position="240"/>
    </location>
</feature>
<name>A0A5C6LNG7_9BACT</name>
<dbReference type="EMBL" id="VOHS01000036">
    <property type="protein sequence ID" value="TWV96230.1"/>
    <property type="molecule type" value="Genomic_DNA"/>
</dbReference>
<dbReference type="Proteomes" id="UP000318815">
    <property type="component" value="Unassembled WGS sequence"/>
</dbReference>
<feature type="transmembrane region" description="Helical" evidence="6">
    <location>
        <begin position="372"/>
        <end position="391"/>
    </location>
</feature>
<dbReference type="InterPro" id="IPR020846">
    <property type="entry name" value="MFS_dom"/>
</dbReference>
<organism evidence="8 9">
    <name type="scientific">Chitinophaga pinensis</name>
    <dbReference type="NCBI Taxonomy" id="79329"/>
    <lineage>
        <taxon>Bacteria</taxon>
        <taxon>Pseudomonadati</taxon>
        <taxon>Bacteroidota</taxon>
        <taxon>Chitinophagia</taxon>
        <taxon>Chitinophagales</taxon>
        <taxon>Chitinophagaceae</taxon>
        <taxon>Chitinophaga</taxon>
    </lineage>
</organism>
<evidence type="ECO:0000313" key="8">
    <source>
        <dbReference type="EMBL" id="TWV96230.1"/>
    </source>
</evidence>
<feature type="transmembrane region" description="Helical" evidence="6">
    <location>
        <begin position="175"/>
        <end position="199"/>
    </location>
</feature>
<dbReference type="InterPro" id="IPR036259">
    <property type="entry name" value="MFS_trans_sf"/>
</dbReference>
<evidence type="ECO:0000259" key="7">
    <source>
        <dbReference type="PROSITE" id="PS50850"/>
    </source>
</evidence>
<comment type="subcellular location">
    <subcellularLocation>
        <location evidence="1">Cell membrane</location>
        <topology evidence="1">Multi-pass membrane protein</topology>
    </subcellularLocation>
</comment>
<evidence type="ECO:0000256" key="2">
    <source>
        <dbReference type="ARBA" id="ARBA00022475"/>
    </source>
</evidence>
<evidence type="ECO:0000256" key="5">
    <source>
        <dbReference type="ARBA" id="ARBA00023136"/>
    </source>
</evidence>
<evidence type="ECO:0000313" key="9">
    <source>
        <dbReference type="Proteomes" id="UP000318815"/>
    </source>
</evidence>
<dbReference type="RefSeq" id="WP_146307437.1">
    <property type="nucleotide sequence ID" value="NZ_VOHS01000036.1"/>
</dbReference>
<dbReference type="PANTHER" id="PTHR43124">
    <property type="entry name" value="PURINE EFFLUX PUMP PBUE"/>
    <property type="match status" value="1"/>
</dbReference>
<dbReference type="GO" id="GO:0022857">
    <property type="term" value="F:transmembrane transporter activity"/>
    <property type="evidence" value="ECO:0007669"/>
    <property type="project" value="InterPro"/>
</dbReference>
<keyword evidence="4 6" id="KW-1133">Transmembrane helix</keyword>
<dbReference type="InterPro" id="IPR011701">
    <property type="entry name" value="MFS"/>
</dbReference>
<evidence type="ECO:0000256" key="6">
    <source>
        <dbReference type="SAM" id="Phobius"/>
    </source>
</evidence>
<gene>
    <name evidence="8" type="ORF">FEF09_23920</name>
</gene>
<accession>A0A5C6LNG7</accession>
<dbReference type="OrthoDB" id="199773at2"/>
<dbReference type="Gene3D" id="1.20.1250.20">
    <property type="entry name" value="MFS general substrate transporter like domains"/>
    <property type="match status" value="2"/>
</dbReference>
<evidence type="ECO:0000256" key="3">
    <source>
        <dbReference type="ARBA" id="ARBA00022692"/>
    </source>
</evidence>
<feature type="transmembrane region" description="Helical" evidence="6">
    <location>
        <begin position="310"/>
        <end position="332"/>
    </location>
</feature>
<feature type="transmembrane region" description="Helical" evidence="6">
    <location>
        <begin position="255"/>
        <end position="274"/>
    </location>
</feature>
<protein>
    <submittedName>
        <fullName evidence="8">MFS transporter</fullName>
    </submittedName>
</protein>
<feature type="domain" description="Major facilitator superfamily (MFS) profile" evidence="7">
    <location>
        <begin position="23"/>
        <end position="398"/>
    </location>
</feature>
<keyword evidence="5 6" id="KW-0472">Membrane</keyword>
<feature type="transmembrane region" description="Helical" evidence="6">
    <location>
        <begin position="286"/>
        <end position="304"/>
    </location>
</feature>
<feature type="transmembrane region" description="Helical" evidence="6">
    <location>
        <begin position="147"/>
        <end position="169"/>
    </location>
</feature>
<keyword evidence="3 6" id="KW-0812">Transmembrane</keyword>
<dbReference type="Pfam" id="PF07690">
    <property type="entry name" value="MFS_1"/>
    <property type="match status" value="1"/>
</dbReference>
<dbReference type="CDD" id="cd17324">
    <property type="entry name" value="MFS_NepI_like"/>
    <property type="match status" value="1"/>
</dbReference>
<dbReference type="SUPFAM" id="SSF103473">
    <property type="entry name" value="MFS general substrate transporter"/>
    <property type="match status" value="1"/>
</dbReference>
<dbReference type="InterPro" id="IPR050189">
    <property type="entry name" value="MFS_Efflux_Transporters"/>
</dbReference>
<sequence>MEHTVISEAPSLPHKKKDINKNIVYLLAFGIFGIITTEFGVIGILPQLAAHFKVSIATAGWLLTAFALTIAVFGPFITLAAGGINRKVALSSVLVIFIVSNLLSIIAPSFPILMIARILPAFFHPIFFSVAMATAAQSVAPSEAPKAVSIVFSGVSIGTVLGVPISVFFADLYGWEAAFIVCSIVNLIPLISLLILLPSMPVKEKFSFGSQLGILKNAKIWWNITIVTVFMAGMSASYGYMAEYLKEVVQMSGKAISLTMFLFGVAGVFGNLLMGRLLSINMVRSVWQFFVAIIAVQVVLYFVSGLFYPAAAIVLLWGFVMTSGYLLGQTLITSAAPRSPEFASSLFVSSGNMGFAIGPVVGGLALESLGVSSLPLVSVGIIAIAACMFFLEQFIYSKRKTSTHH</sequence>